<organism evidence="5 6">
    <name type="scientific">Daphnia galeata</name>
    <dbReference type="NCBI Taxonomy" id="27404"/>
    <lineage>
        <taxon>Eukaryota</taxon>
        <taxon>Metazoa</taxon>
        <taxon>Ecdysozoa</taxon>
        <taxon>Arthropoda</taxon>
        <taxon>Crustacea</taxon>
        <taxon>Branchiopoda</taxon>
        <taxon>Diplostraca</taxon>
        <taxon>Cladocera</taxon>
        <taxon>Anomopoda</taxon>
        <taxon>Daphniidae</taxon>
        <taxon>Daphnia</taxon>
    </lineage>
</organism>
<sequence length="473" mass="51730">MFTKRRSMTEEPIGHRRRPSQMDNNPPSEQVDSAINHPIVRKIQQAVIRARKAVMLTSSSSSALANSNPNMTAAVGHHSMTEQSERSVQRSPSSISSSFQTSMFSLDETGTGQLDVDGRILLNRSRSLQQTHHLFHSVDSSHHHRGFSLHLSPKQRTKMSETVVLSPISDKSENEATSQMLITPTTSTAAAAVIPFEFNSSTVAVRRRPQSLFPSISINSRPGGSAGGSDSGISISANSLVTHDSHEALQPLHKPPLHLSLDNSHEFLSSSSSSCDPPEENLPFLMPKLRRAATNNVVDNNSNSSVFKPQINGQGLGCPVRQLSLTLPFPPLQSLPFVAPAVGFKDLVDDTIPLNIQSWYHGSITRRDAEKRLRPAPAGSFLVRDSMASHDDYFLAARGENGFLHVRICCNIDSEENDPYASASNSKNFTLATLPERHFETVAAAVNHCANIGVYSRHLPPVILKYPLTEESV</sequence>
<keyword evidence="6" id="KW-1185">Reference proteome</keyword>
<dbReference type="Pfam" id="PF00017">
    <property type="entry name" value="SH2"/>
    <property type="match status" value="1"/>
</dbReference>
<evidence type="ECO:0000256" key="2">
    <source>
        <dbReference type="PROSITE-ProRule" id="PRU00191"/>
    </source>
</evidence>
<feature type="compositionally biased region" description="Polar residues" evidence="3">
    <location>
        <begin position="21"/>
        <end position="32"/>
    </location>
</feature>
<dbReference type="CDD" id="cd00173">
    <property type="entry name" value="SH2"/>
    <property type="match status" value="1"/>
</dbReference>
<evidence type="ECO:0000256" key="3">
    <source>
        <dbReference type="SAM" id="MobiDB-lite"/>
    </source>
</evidence>
<gene>
    <name evidence="5" type="ORF">DGAL_LOCUS3045</name>
</gene>
<dbReference type="InterPro" id="IPR036860">
    <property type="entry name" value="SH2_dom_sf"/>
</dbReference>
<dbReference type="InterPro" id="IPR051846">
    <property type="entry name" value="SH2_domain_adapters"/>
</dbReference>
<evidence type="ECO:0000313" key="5">
    <source>
        <dbReference type="EMBL" id="CAH0100757.1"/>
    </source>
</evidence>
<dbReference type="AlphaFoldDB" id="A0A8J2RGQ2"/>
<feature type="region of interest" description="Disordered" evidence="3">
    <location>
        <begin position="1"/>
        <end position="32"/>
    </location>
</feature>
<dbReference type="GO" id="GO:0001784">
    <property type="term" value="F:phosphotyrosine residue binding"/>
    <property type="evidence" value="ECO:0007669"/>
    <property type="project" value="TreeGrafter"/>
</dbReference>
<name>A0A8J2RGQ2_9CRUS</name>
<proteinExistence type="predicted"/>
<evidence type="ECO:0000313" key="6">
    <source>
        <dbReference type="Proteomes" id="UP000789390"/>
    </source>
</evidence>
<feature type="domain" description="SH2" evidence="4">
    <location>
        <begin position="359"/>
        <end position="468"/>
    </location>
</feature>
<reference evidence="5" key="1">
    <citation type="submission" date="2021-11" db="EMBL/GenBank/DDBJ databases">
        <authorList>
            <person name="Schell T."/>
        </authorList>
    </citation>
    <scope>NUCLEOTIDE SEQUENCE</scope>
    <source>
        <strain evidence="5">M5</strain>
    </source>
</reference>
<comment type="caution">
    <text evidence="5">The sequence shown here is derived from an EMBL/GenBank/DDBJ whole genome shotgun (WGS) entry which is preliminary data.</text>
</comment>
<dbReference type="PANTHER" id="PTHR15127:SF32">
    <property type="entry name" value="HEAVYWEIGHT, ISOFORM A"/>
    <property type="match status" value="1"/>
</dbReference>
<protein>
    <recommendedName>
        <fullName evidence="4">SH2 domain-containing protein</fullName>
    </recommendedName>
</protein>
<dbReference type="EMBL" id="CAKKLH010000045">
    <property type="protein sequence ID" value="CAH0100757.1"/>
    <property type="molecule type" value="Genomic_DNA"/>
</dbReference>
<dbReference type="Proteomes" id="UP000789390">
    <property type="component" value="Unassembled WGS sequence"/>
</dbReference>
<feature type="region of interest" description="Disordered" evidence="3">
    <location>
        <begin position="60"/>
        <end position="96"/>
    </location>
</feature>
<dbReference type="InterPro" id="IPR000980">
    <property type="entry name" value="SH2"/>
</dbReference>
<dbReference type="PANTHER" id="PTHR15127">
    <property type="entry name" value="HEAVYWEIGHT, ISOFORM A"/>
    <property type="match status" value="1"/>
</dbReference>
<evidence type="ECO:0000259" key="4">
    <source>
        <dbReference type="PROSITE" id="PS50001"/>
    </source>
</evidence>
<accession>A0A8J2RGQ2</accession>
<dbReference type="SMART" id="SM00252">
    <property type="entry name" value="SH2"/>
    <property type="match status" value="1"/>
</dbReference>
<dbReference type="OrthoDB" id="5914531at2759"/>
<dbReference type="SUPFAM" id="SSF55550">
    <property type="entry name" value="SH2 domain"/>
    <property type="match status" value="1"/>
</dbReference>
<dbReference type="Gene3D" id="3.30.505.10">
    <property type="entry name" value="SH2 domain"/>
    <property type="match status" value="1"/>
</dbReference>
<evidence type="ECO:0000256" key="1">
    <source>
        <dbReference type="ARBA" id="ARBA00022999"/>
    </source>
</evidence>
<dbReference type="PROSITE" id="PS50001">
    <property type="entry name" value="SH2"/>
    <property type="match status" value="1"/>
</dbReference>
<feature type="compositionally biased region" description="Basic and acidic residues" evidence="3">
    <location>
        <begin position="79"/>
        <end position="88"/>
    </location>
</feature>
<keyword evidence="1 2" id="KW-0727">SH2 domain</keyword>